<organism evidence="1 2">
    <name type="scientific">Trifolium medium</name>
    <dbReference type="NCBI Taxonomy" id="97028"/>
    <lineage>
        <taxon>Eukaryota</taxon>
        <taxon>Viridiplantae</taxon>
        <taxon>Streptophyta</taxon>
        <taxon>Embryophyta</taxon>
        <taxon>Tracheophyta</taxon>
        <taxon>Spermatophyta</taxon>
        <taxon>Magnoliopsida</taxon>
        <taxon>eudicotyledons</taxon>
        <taxon>Gunneridae</taxon>
        <taxon>Pentapetalae</taxon>
        <taxon>rosids</taxon>
        <taxon>fabids</taxon>
        <taxon>Fabales</taxon>
        <taxon>Fabaceae</taxon>
        <taxon>Papilionoideae</taxon>
        <taxon>50 kb inversion clade</taxon>
        <taxon>NPAAA clade</taxon>
        <taxon>Hologalegina</taxon>
        <taxon>IRL clade</taxon>
        <taxon>Trifolieae</taxon>
        <taxon>Trifolium</taxon>
    </lineage>
</organism>
<evidence type="ECO:0000313" key="1">
    <source>
        <dbReference type="EMBL" id="MCI81521.1"/>
    </source>
</evidence>
<accession>A0A392V397</accession>
<proteinExistence type="predicted"/>
<dbReference type="AlphaFoldDB" id="A0A392V397"/>
<feature type="non-terminal residue" evidence="1">
    <location>
        <position position="1"/>
    </location>
</feature>
<protein>
    <submittedName>
        <fullName evidence="1">Uncharacterized protein</fullName>
    </submittedName>
</protein>
<keyword evidence="2" id="KW-1185">Reference proteome</keyword>
<evidence type="ECO:0000313" key="2">
    <source>
        <dbReference type="Proteomes" id="UP000265520"/>
    </source>
</evidence>
<reference evidence="1 2" key="1">
    <citation type="journal article" date="2018" name="Front. Plant Sci.">
        <title>Red Clover (Trifolium pratense) and Zigzag Clover (T. medium) - A Picture of Genomic Similarities and Differences.</title>
        <authorList>
            <person name="Dluhosova J."/>
            <person name="Istvanek J."/>
            <person name="Nedelnik J."/>
            <person name="Repkova J."/>
        </authorList>
    </citation>
    <scope>NUCLEOTIDE SEQUENCE [LARGE SCALE GENOMIC DNA]</scope>
    <source>
        <strain evidence="2">cv. 10/8</strain>
        <tissue evidence="1">Leaf</tissue>
    </source>
</reference>
<comment type="caution">
    <text evidence="1">The sequence shown here is derived from an EMBL/GenBank/DDBJ whole genome shotgun (WGS) entry which is preliminary data.</text>
</comment>
<name>A0A392V397_9FABA</name>
<dbReference type="Proteomes" id="UP000265520">
    <property type="component" value="Unassembled WGS sequence"/>
</dbReference>
<sequence length="63" mass="6962">DDDRVTTATNDDLVILLDHESVNLVSDESVWIVDSGATLHVILRKEFFTSYASGDFGVLNYDG</sequence>
<dbReference type="EMBL" id="LXQA011020951">
    <property type="protein sequence ID" value="MCI81521.1"/>
    <property type="molecule type" value="Genomic_DNA"/>
</dbReference>